<dbReference type="AlphaFoldDB" id="A0A7G7YMS5"/>
<feature type="domain" description="C4-type zinc ribbon" evidence="2">
    <location>
        <begin position="201"/>
        <end position="234"/>
    </location>
</feature>
<dbReference type="RefSeq" id="WP_186277128.1">
    <property type="nucleotide sequence ID" value="NZ_CP046883.1"/>
</dbReference>
<protein>
    <submittedName>
        <fullName evidence="4">Uncharacterized protein</fullName>
    </submittedName>
</protein>
<feature type="region of interest" description="Disordered" evidence="1">
    <location>
        <begin position="38"/>
        <end position="64"/>
    </location>
</feature>
<dbReference type="KEGG" id="cans:GP473_03105"/>
<dbReference type="InterPro" id="IPR056003">
    <property type="entry name" value="CT398_CC_hairpin"/>
</dbReference>
<evidence type="ECO:0000313" key="4">
    <source>
        <dbReference type="EMBL" id="QNH95795.1"/>
    </source>
</evidence>
<evidence type="ECO:0000256" key="1">
    <source>
        <dbReference type="SAM" id="MobiDB-lite"/>
    </source>
</evidence>
<dbReference type="EMBL" id="CP046883">
    <property type="protein sequence ID" value="QNH95795.1"/>
    <property type="molecule type" value="Genomic_DNA"/>
</dbReference>
<dbReference type="Pfam" id="PF02591">
    <property type="entry name" value="Zn_ribbon_9"/>
    <property type="match status" value="1"/>
</dbReference>
<keyword evidence="5" id="KW-1185">Reference proteome</keyword>
<feature type="compositionally biased region" description="Polar residues" evidence="1">
    <location>
        <begin position="51"/>
        <end position="60"/>
    </location>
</feature>
<reference evidence="4 5" key="1">
    <citation type="submission" date="2019-12" db="EMBL/GenBank/DDBJ databases">
        <title>Corynebacterium sp. nov., isolated from feces of the Anser Albifrons in China.</title>
        <authorList>
            <person name="Liu Q."/>
        </authorList>
    </citation>
    <scope>NUCLEOTIDE SEQUENCE [LARGE SCALE GENOMIC DNA]</scope>
    <source>
        <strain evidence="4 5">23H37-10</strain>
    </source>
</reference>
<dbReference type="Gene3D" id="1.10.287.1490">
    <property type="match status" value="1"/>
</dbReference>
<sequence>MRYTDQDRNALVTLTDALHEISVLEARLQTLPEREKVEKLKQKLSKDGDNSARQQTSAQEQRTDVMRLRREVDNLRERERRDRRQLGLETDTQRRKELRCELSALLRRLEDFEERLQRAERTATIFDEPLPGVDNSEHQTQIIEAEEALERAECALQEEIDAAQARAEQARAVMTPSVLEVFERGVDEHGVGAARLRGGMCQGCRMGLDPQVLRDLRQAPRDELQHCPECNVILLFDDEDLAT</sequence>
<evidence type="ECO:0000259" key="3">
    <source>
        <dbReference type="Pfam" id="PF24481"/>
    </source>
</evidence>
<evidence type="ECO:0000259" key="2">
    <source>
        <dbReference type="Pfam" id="PF02591"/>
    </source>
</evidence>
<proteinExistence type="predicted"/>
<evidence type="ECO:0000313" key="5">
    <source>
        <dbReference type="Proteomes" id="UP000515275"/>
    </source>
</evidence>
<feature type="compositionally biased region" description="Basic and acidic residues" evidence="1">
    <location>
        <begin position="38"/>
        <end position="50"/>
    </location>
</feature>
<dbReference type="Pfam" id="PF24481">
    <property type="entry name" value="CT398_CC"/>
    <property type="match status" value="1"/>
</dbReference>
<gene>
    <name evidence="4" type="ORF">GP473_03105</name>
</gene>
<name>A0A7G7YMS5_9CORY</name>
<feature type="domain" description="CT398-like coiled coil hairpin" evidence="3">
    <location>
        <begin position="20"/>
        <end position="184"/>
    </location>
</feature>
<organism evidence="4 5">
    <name type="scientific">Corynebacterium anserum</name>
    <dbReference type="NCBI Taxonomy" id="2684406"/>
    <lineage>
        <taxon>Bacteria</taxon>
        <taxon>Bacillati</taxon>
        <taxon>Actinomycetota</taxon>
        <taxon>Actinomycetes</taxon>
        <taxon>Mycobacteriales</taxon>
        <taxon>Corynebacteriaceae</taxon>
        <taxon>Corynebacterium</taxon>
    </lineage>
</organism>
<dbReference type="Proteomes" id="UP000515275">
    <property type="component" value="Chromosome"/>
</dbReference>
<dbReference type="InterPro" id="IPR003743">
    <property type="entry name" value="Zf-RING_7"/>
</dbReference>
<accession>A0A7G7YMS5</accession>